<dbReference type="InterPro" id="IPR010664">
    <property type="entry name" value="LipoPS_assembly_LptC-rel"/>
</dbReference>
<feature type="region of interest" description="Disordered" evidence="1">
    <location>
        <begin position="199"/>
        <end position="218"/>
    </location>
</feature>
<accession>A0ABU1N265</accession>
<dbReference type="RefSeq" id="WP_163233524.1">
    <property type="nucleotide sequence ID" value="NZ_BMLD01000017.1"/>
</dbReference>
<keyword evidence="2" id="KW-0472">Membrane</keyword>
<sequence length="218" mass="24113">MTTLEADRAGYKRDLRRWRARSRRVKLARVVLPIAMVAILATVGGQVAWRSFTAGDRRPSESKAQIRMVTPRFYGQSSDGRPFIITARSAVRDENDLKRVFLDAPTLTLGVGSPAPTRSTADRGVYREDTLKLQLYGNVRMDDGAGYRFASDEALVDTRNGNTTGETELQGEGPTGQVQSNAYSVYDKGDRIIFRGGVRTRIDRKTGQPIPEQGTASE</sequence>
<proteinExistence type="predicted"/>
<keyword evidence="4" id="KW-1185">Reference proteome</keyword>
<evidence type="ECO:0000256" key="2">
    <source>
        <dbReference type="SAM" id="Phobius"/>
    </source>
</evidence>
<keyword evidence="2" id="KW-1133">Transmembrane helix</keyword>
<feature type="transmembrane region" description="Helical" evidence="2">
    <location>
        <begin position="27"/>
        <end position="49"/>
    </location>
</feature>
<evidence type="ECO:0000313" key="3">
    <source>
        <dbReference type="EMBL" id="MDR6532372.1"/>
    </source>
</evidence>
<dbReference type="Pfam" id="PF06835">
    <property type="entry name" value="LptC"/>
    <property type="match status" value="1"/>
</dbReference>
<dbReference type="Proteomes" id="UP001262754">
    <property type="component" value="Unassembled WGS sequence"/>
</dbReference>
<feature type="region of interest" description="Disordered" evidence="1">
    <location>
        <begin position="158"/>
        <end position="180"/>
    </location>
</feature>
<gene>
    <name evidence="3" type="ORF">J2800_003128</name>
</gene>
<comment type="caution">
    <text evidence="3">The sequence shown here is derived from an EMBL/GenBank/DDBJ whole genome shotgun (WGS) entry which is preliminary data.</text>
</comment>
<organism evidence="3 4">
    <name type="scientific">Caulobacter rhizosphaerae</name>
    <dbReference type="NCBI Taxonomy" id="2010972"/>
    <lineage>
        <taxon>Bacteria</taxon>
        <taxon>Pseudomonadati</taxon>
        <taxon>Pseudomonadota</taxon>
        <taxon>Alphaproteobacteria</taxon>
        <taxon>Caulobacterales</taxon>
        <taxon>Caulobacteraceae</taxon>
        <taxon>Caulobacter</taxon>
    </lineage>
</organism>
<name>A0ABU1N265_9CAUL</name>
<keyword evidence="2" id="KW-0812">Transmembrane</keyword>
<reference evidence="3 4" key="1">
    <citation type="submission" date="2023-07" db="EMBL/GenBank/DDBJ databases">
        <title>Sorghum-associated microbial communities from plants grown in Nebraska, USA.</title>
        <authorList>
            <person name="Schachtman D."/>
        </authorList>
    </citation>
    <scope>NUCLEOTIDE SEQUENCE [LARGE SCALE GENOMIC DNA]</scope>
    <source>
        <strain evidence="3 4">DS2154</strain>
    </source>
</reference>
<dbReference type="EMBL" id="JAVDRL010000008">
    <property type="protein sequence ID" value="MDR6532372.1"/>
    <property type="molecule type" value="Genomic_DNA"/>
</dbReference>
<evidence type="ECO:0000313" key="4">
    <source>
        <dbReference type="Proteomes" id="UP001262754"/>
    </source>
</evidence>
<protein>
    <submittedName>
        <fullName evidence="3">Lipopolysaccharide export system protein LptC</fullName>
    </submittedName>
</protein>
<evidence type="ECO:0000256" key="1">
    <source>
        <dbReference type="SAM" id="MobiDB-lite"/>
    </source>
</evidence>